<comment type="similarity">
    <text evidence="1">Belongs to the UPF0111 family.</text>
</comment>
<sequence>MFNKIISGGKLEKKVIENIKNHIKILCSAAECLKTAIESENLESTYCVEEFERDADSIRREIVSTIHEGAFLPFIRPNICRFIEMIDESIDMIEDVAFEFRYLNPEIYKLIAPECIRIAKINLNMCELLFLAFESLISKDNLKEKNLAIRVYEKQVDDIKFDLIEKLRNVEIKNFWDGKNVSNFVDYLTKVSDLIEDASDYLYIIEISLR</sequence>
<dbReference type="Gene3D" id="1.20.58.220">
    <property type="entry name" value="Phosphate transport system protein phou homolog 2, domain 2"/>
    <property type="match status" value="1"/>
</dbReference>
<dbReference type="PANTHER" id="PTHR36536:SF3">
    <property type="entry name" value="UPF0111 PROTEIN HI_1603"/>
    <property type="match status" value="1"/>
</dbReference>
<gene>
    <name evidence="2" type="ORF">ENV75_02235</name>
</gene>
<name>A0A7C4EK22_9BACT</name>
<dbReference type="InterPro" id="IPR038078">
    <property type="entry name" value="PhoU-like_sf"/>
</dbReference>
<dbReference type="Pfam" id="PF01865">
    <property type="entry name" value="PhoU_div"/>
    <property type="match status" value="1"/>
</dbReference>
<dbReference type="AlphaFoldDB" id="A0A7C4EK22"/>
<proteinExistence type="inferred from homology"/>
<evidence type="ECO:0000256" key="1">
    <source>
        <dbReference type="ARBA" id="ARBA00008591"/>
    </source>
</evidence>
<dbReference type="EMBL" id="DTHO01000020">
    <property type="protein sequence ID" value="HGG99259.1"/>
    <property type="molecule type" value="Genomic_DNA"/>
</dbReference>
<evidence type="ECO:0000313" key="2">
    <source>
        <dbReference type="EMBL" id="HGG99259.1"/>
    </source>
</evidence>
<accession>A0A7C4EK22</accession>
<dbReference type="PANTHER" id="PTHR36536">
    <property type="entry name" value="UPF0111 PROTEIN HI_1603"/>
    <property type="match status" value="1"/>
</dbReference>
<dbReference type="InterPro" id="IPR018445">
    <property type="entry name" value="Put_Phosphate_transp_reg"/>
</dbReference>
<dbReference type="NCBIfam" id="TIGR00153">
    <property type="entry name" value="TIGR00153 family protein"/>
    <property type="match status" value="1"/>
</dbReference>
<reference evidence="2" key="1">
    <citation type="journal article" date="2020" name="mSystems">
        <title>Genome- and Community-Level Interaction Insights into Carbon Utilization and Element Cycling Functions of Hydrothermarchaeota in Hydrothermal Sediment.</title>
        <authorList>
            <person name="Zhou Z."/>
            <person name="Liu Y."/>
            <person name="Xu W."/>
            <person name="Pan J."/>
            <person name="Luo Z.H."/>
            <person name="Li M."/>
        </authorList>
    </citation>
    <scope>NUCLEOTIDE SEQUENCE [LARGE SCALE GENOMIC DNA]</scope>
    <source>
        <strain evidence="2">SpSt-788</strain>
    </source>
</reference>
<dbReference type="InterPro" id="IPR002727">
    <property type="entry name" value="DUF47"/>
</dbReference>
<protein>
    <submittedName>
        <fullName evidence="2">TIGR00153 family protein</fullName>
    </submittedName>
</protein>
<organism evidence="2">
    <name type="scientific">Thermodesulfovibrio aggregans</name>
    <dbReference type="NCBI Taxonomy" id="86166"/>
    <lineage>
        <taxon>Bacteria</taxon>
        <taxon>Pseudomonadati</taxon>
        <taxon>Nitrospirota</taxon>
        <taxon>Thermodesulfovibrionia</taxon>
        <taxon>Thermodesulfovibrionales</taxon>
        <taxon>Thermodesulfovibrionaceae</taxon>
        <taxon>Thermodesulfovibrio</taxon>
    </lineage>
</organism>
<comment type="caution">
    <text evidence="2">The sequence shown here is derived from an EMBL/GenBank/DDBJ whole genome shotgun (WGS) entry which is preliminary data.</text>
</comment>